<dbReference type="OrthoDB" id="9805918at2"/>
<evidence type="ECO:0000256" key="7">
    <source>
        <dbReference type="ARBA" id="ARBA00022842"/>
    </source>
</evidence>
<comment type="subcellular location">
    <subcellularLocation>
        <location evidence="10">Cytoplasm</location>
    </subcellularLocation>
</comment>
<feature type="binding site" evidence="10">
    <location>
        <position position="86"/>
    </location>
    <ligand>
        <name>(6S)-5-formyl-5,6,7,8-tetrahydrofolate</name>
        <dbReference type="ChEBI" id="CHEBI:57457"/>
    </ligand>
</feature>
<dbReference type="Pfam" id="PF01926">
    <property type="entry name" value="MMR_HSR1"/>
    <property type="match status" value="1"/>
</dbReference>
<dbReference type="PANTHER" id="PTHR42714">
    <property type="entry name" value="TRNA MODIFICATION GTPASE GTPBP3"/>
    <property type="match status" value="1"/>
</dbReference>
<feature type="binding site" evidence="10">
    <location>
        <position position="250"/>
    </location>
    <ligand>
        <name>K(+)</name>
        <dbReference type="ChEBI" id="CHEBI:29103"/>
    </ligand>
</feature>
<feature type="binding site" evidence="10">
    <location>
        <begin position="250"/>
        <end position="256"/>
    </location>
    <ligand>
        <name>GTP</name>
        <dbReference type="ChEBI" id="CHEBI:37565"/>
    </ligand>
</feature>
<feature type="binding site" evidence="10">
    <location>
        <position position="256"/>
    </location>
    <ligand>
        <name>Mg(2+)</name>
        <dbReference type="ChEBI" id="CHEBI:18420"/>
    </ligand>
</feature>
<evidence type="ECO:0000256" key="4">
    <source>
        <dbReference type="ARBA" id="ARBA00022723"/>
    </source>
</evidence>
<protein>
    <recommendedName>
        <fullName evidence="10">tRNA modification GTPase MnmE</fullName>
        <ecNumber evidence="10">3.6.-.-</ecNumber>
    </recommendedName>
</protein>
<dbReference type="NCBIfam" id="TIGR00450">
    <property type="entry name" value="mnmE_trmE_thdF"/>
    <property type="match status" value="1"/>
</dbReference>
<dbReference type="GO" id="GO:0005525">
    <property type="term" value="F:GTP binding"/>
    <property type="evidence" value="ECO:0007669"/>
    <property type="project" value="UniProtKB-UniRule"/>
</dbReference>
<dbReference type="NCBIfam" id="TIGR00231">
    <property type="entry name" value="small_GTP"/>
    <property type="match status" value="1"/>
</dbReference>
<accession>A0A3Q9HSH4</accession>
<evidence type="ECO:0000256" key="3">
    <source>
        <dbReference type="ARBA" id="ARBA00022694"/>
    </source>
</evidence>
<feature type="binding site" evidence="10">
    <location>
        <position position="23"/>
    </location>
    <ligand>
        <name>(6S)-5-formyl-5,6,7,8-tetrahydrofolate</name>
        <dbReference type="ChEBI" id="CHEBI:57457"/>
    </ligand>
</feature>
<sequence length="459" mass="51177">MYVHDTIAAISTPIGEAGLGIIRVSGDQAVDIVDRIFRGKKRLKDTDTYQARYGYIIDFKSGKKIDEVICLLMRSPHSFTTEDVVEVGCHGGIVPLRRILNSILDAGARLAEPGEFTKRAFLNGRIDLAQAEAIIQIITSRTEKGMEIAVQQLEGGLSRKISNLRQKLIRVLAHLEAALDFPEDEIEGFSEGEIGKIISEVISEVEKLLKTSQTGKIYREGVRTIIVGRPNVGKSSLLNALLREQRAIVTDIPGTTRDVIEEMINLQGVPLKLIDTAGIRDTEDLVERLGVERSKELLNKADLVLLVLDVSQELTDEDFKIIEMIRNKKTIVVVNKTDLDAKIDQFQLQKIFPDQKIVRTSMVEEEGLDELRDAILELVFQGEVVSTDETIVTNLRHQRALEDALQSLNKAKESFKANMPHDFVTIDLKAGVEHLGKITGETLTEDIIDQIFAEFCLGK</sequence>
<dbReference type="KEGG" id="aft:BBF96_13345"/>
<comment type="caution">
    <text evidence="10">Lacks conserved residue(s) required for the propagation of feature annotation.</text>
</comment>
<keyword evidence="2 10" id="KW-0963">Cytoplasm</keyword>
<dbReference type="InterPro" id="IPR027368">
    <property type="entry name" value="MnmE_dom2"/>
</dbReference>
<evidence type="ECO:0000256" key="9">
    <source>
        <dbReference type="ARBA" id="ARBA00023134"/>
    </source>
</evidence>
<keyword evidence="5 10" id="KW-0547">Nucleotide-binding</keyword>
<dbReference type="CDD" id="cd14858">
    <property type="entry name" value="TrmE_N"/>
    <property type="match status" value="1"/>
</dbReference>
<evidence type="ECO:0000256" key="6">
    <source>
        <dbReference type="ARBA" id="ARBA00022801"/>
    </source>
</evidence>
<name>A0A3Q9HSH4_9FIRM</name>
<dbReference type="PROSITE" id="PS51709">
    <property type="entry name" value="G_TRME"/>
    <property type="match status" value="1"/>
</dbReference>
<feature type="binding site" evidence="10">
    <location>
        <position position="252"/>
    </location>
    <ligand>
        <name>K(+)</name>
        <dbReference type="ChEBI" id="CHEBI:29103"/>
    </ligand>
</feature>
<dbReference type="FunFam" id="3.40.50.300:FF:000494">
    <property type="entry name" value="tRNA modification GTPase MnmE"/>
    <property type="match status" value="1"/>
</dbReference>
<feature type="binding site" evidence="10">
    <location>
        <position position="255"/>
    </location>
    <ligand>
        <name>K(+)</name>
        <dbReference type="ChEBI" id="CHEBI:29103"/>
    </ligand>
</feature>
<keyword evidence="4 10" id="KW-0479">Metal-binding</keyword>
<organism evidence="13 14">
    <name type="scientific">Anoxybacter fermentans</name>
    <dbReference type="NCBI Taxonomy" id="1323375"/>
    <lineage>
        <taxon>Bacteria</taxon>
        <taxon>Bacillati</taxon>
        <taxon>Bacillota</taxon>
        <taxon>Clostridia</taxon>
        <taxon>Halanaerobiales</taxon>
        <taxon>Anoxybacter</taxon>
    </lineage>
</organism>
<feature type="binding site" evidence="10">
    <location>
        <position position="235"/>
    </location>
    <ligand>
        <name>Mg(2+)</name>
        <dbReference type="ChEBI" id="CHEBI:18420"/>
    </ligand>
</feature>
<evidence type="ECO:0000259" key="12">
    <source>
        <dbReference type="PROSITE" id="PS51709"/>
    </source>
</evidence>
<reference evidence="13 14" key="1">
    <citation type="submission" date="2016-07" db="EMBL/GenBank/DDBJ databases">
        <title>Genome and transcriptome analysis of iron-reducing fermentative bacteria Anoxybacter fermentans.</title>
        <authorList>
            <person name="Zeng X."/>
            <person name="Shao Z."/>
        </authorList>
    </citation>
    <scope>NUCLEOTIDE SEQUENCE [LARGE SCALE GENOMIC DNA]</scope>
    <source>
        <strain evidence="13 14">DY22613</strain>
    </source>
</reference>
<gene>
    <name evidence="10" type="primary">mnmE</name>
    <name evidence="10" type="synonym">trmE</name>
    <name evidence="13" type="ORF">BBF96_13345</name>
</gene>
<dbReference type="InterPro" id="IPR006073">
    <property type="entry name" value="GTP-bd"/>
</dbReference>
<dbReference type="InterPro" id="IPR018948">
    <property type="entry name" value="GTP-bd_TrmE_N"/>
</dbReference>
<comment type="cofactor">
    <cofactor evidence="10">
        <name>K(+)</name>
        <dbReference type="ChEBI" id="CHEBI:29103"/>
    </cofactor>
    <text evidence="10">Binds 1 potassium ion per subunit.</text>
</comment>
<dbReference type="Pfam" id="PF10396">
    <property type="entry name" value="TrmE_N"/>
    <property type="match status" value="1"/>
</dbReference>
<feature type="binding site" evidence="10">
    <location>
        <position position="231"/>
    </location>
    <ligand>
        <name>K(+)</name>
        <dbReference type="ChEBI" id="CHEBI:29103"/>
    </ligand>
</feature>
<evidence type="ECO:0000256" key="1">
    <source>
        <dbReference type="ARBA" id="ARBA00011043"/>
    </source>
</evidence>
<keyword evidence="14" id="KW-1185">Reference proteome</keyword>
<dbReference type="GO" id="GO:0030488">
    <property type="term" value="P:tRNA methylation"/>
    <property type="evidence" value="ECO:0007669"/>
    <property type="project" value="TreeGrafter"/>
</dbReference>
<evidence type="ECO:0000256" key="8">
    <source>
        <dbReference type="ARBA" id="ARBA00022958"/>
    </source>
</evidence>
<dbReference type="GO" id="GO:0005829">
    <property type="term" value="C:cytosol"/>
    <property type="evidence" value="ECO:0007669"/>
    <property type="project" value="TreeGrafter"/>
</dbReference>
<dbReference type="EC" id="3.6.-.-" evidence="10"/>
<dbReference type="Gene3D" id="1.20.120.430">
    <property type="entry name" value="tRNA modification GTPase MnmE domain 2"/>
    <property type="match status" value="1"/>
</dbReference>
<dbReference type="Proteomes" id="UP000267250">
    <property type="component" value="Chromosome"/>
</dbReference>
<proteinExistence type="inferred from homology"/>
<dbReference type="InterPro" id="IPR027417">
    <property type="entry name" value="P-loop_NTPase"/>
</dbReference>
<evidence type="ECO:0000313" key="14">
    <source>
        <dbReference type="Proteomes" id="UP000267250"/>
    </source>
</evidence>
<feature type="binding site" evidence="10">
    <location>
        <begin position="275"/>
        <end position="278"/>
    </location>
    <ligand>
        <name>GTP</name>
        <dbReference type="ChEBI" id="CHEBI:37565"/>
    </ligand>
</feature>
<comment type="subunit">
    <text evidence="10">Homodimer. Heterotetramer of two MnmE and two MnmG subunits.</text>
</comment>
<evidence type="ECO:0000256" key="5">
    <source>
        <dbReference type="ARBA" id="ARBA00022741"/>
    </source>
</evidence>
<dbReference type="AlphaFoldDB" id="A0A3Q9HSH4"/>
<evidence type="ECO:0000256" key="11">
    <source>
        <dbReference type="RuleBase" id="RU003313"/>
    </source>
</evidence>
<dbReference type="GO" id="GO:0042802">
    <property type="term" value="F:identical protein binding"/>
    <property type="evidence" value="ECO:0007669"/>
    <property type="project" value="UniProtKB-ARBA"/>
</dbReference>
<dbReference type="Gene3D" id="3.30.1360.120">
    <property type="entry name" value="Probable tRNA modification gtpase trme, domain 1"/>
    <property type="match status" value="1"/>
</dbReference>
<evidence type="ECO:0000256" key="10">
    <source>
        <dbReference type="HAMAP-Rule" id="MF_00379"/>
    </source>
</evidence>
<dbReference type="InterPro" id="IPR005225">
    <property type="entry name" value="Small_GTP-bd"/>
</dbReference>
<dbReference type="EMBL" id="CP016379">
    <property type="protein sequence ID" value="AZR74301.1"/>
    <property type="molecule type" value="Genomic_DNA"/>
</dbReference>
<dbReference type="HAMAP" id="MF_00379">
    <property type="entry name" value="GTPase_MnmE"/>
    <property type="match status" value="1"/>
</dbReference>
<dbReference type="InterPro" id="IPR025867">
    <property type="entry name" value="MnmE_helical"/>
</dbReference>
<keyword evidence="6 10" id="KW-0378">Hydrolase</keyword>
<dbReference type="Gene3D" id="3.40.50.300">
    <property type="entry name" value="P-loop containing nucleotide triphosphate hydrolases"/>
    <property type="match status" value="1"/>
</dbReference>
<dbReference type="InterPro" id="IPR027266">
    <property type="entry name" value="TrmE/GcvT-like"/>
</dbReference>
<dbReference type="PANTHER" id="PTHR42714:SF2">
    <property type="entry name" value="TRNA MODIFICATION GTPASE GTPBP3, MITOCHONDRIAL"/>
    <property type="match status" value="1"/>
</dbReference>
<feature type="domain" description="TrmE-type G" evidence="12">
    <location>
        <begin position="221"/>
        <end position="380"/>
    </location>
</feature>
<evidence type="ECO:0000256" key="2">
    <source>
        <dbReference type="ARBA" id="ARBA00022490"/>
    </source>
</evidence>
<dbReference type="SUPFAM" id="SSF52540">
    <property type="entry name" value="P-loop containing nucleoside triphosphate hydrolases"/>
    <property type="match status" value="1"/>
</dbReference>
<dbReference type="InterPro" id="IPR031168">
    <property type="entry name" value="G_TrmE"/>
</dbReference>
<dbReference type="Pfam" id="PF12631">
    <property type="entry name" value="MnmE_helical"/>
    <property type="match status" value="1"/>
</dbReference>
<keyword evidence="3 10" id="KW-0819">tRNA processing</keyword>
<dbReference type="NCBIfam" id="NF003661">
    <property type="entry name" value="PRK05291.1-3"/>
    <property type="match status" value="1"/>
</dbReference>
<keyword evidence="7 10" id="KW-0460">Magnesium</keyword>
<evidence type="ECO:0000313" key="13">
    <source>
        <dbReference type="EMBL" id="AZR74301.1"/>
    </source>
</evidence>
<dbReference type="GO" id="GO:0003924">
    <property type="term" value="F:GTPase activity"/>
    <property type="evidence" value="ECO:0007669"/>
    <property type="project" value="UniProtKB-UniRule"/>
</dbReference>
<dbReference type="CDD" id="cd04164">
    <property type="entry name" value="trmE"/>
    <property type="match status" value="1"/>
</dbReference>
<comment type="similarity">
    <text evidence="1 10 11">Belongs to the TRAFAC class TrmE-Era-EngA-EngB-Septin-like GTPase superfamily. TrmE GTPase family.</text>
</comment>
<comment type="function">
    <text evidence="10">Exhibits a very high intrinsic GTPase hydrolysis rate. Involved in the addition of a carboxymethylaminomethyl (cmnm) group at the wobble position (U34) of certain tRNAs, forming tRNA-cmnm(5)s(2)U34.</text>
</comment>
<dbReference type="InterPro" id="IPR004520">
    <property type="entry name" value="GTPase_MnmE"/>
</dbReference>
<feature type="binding site" evidence="10">
    <location>
        <position position="459"/>
    </location>
    <ligand>
        <name>(6S)-5-formyl-5,6,7,8-tetrahydrofolate</name>
        <dbReference type="ChEBI" id="CHEBI:57457"/>
    </ligand>
</feature>
<feature type="binding site" evidence="10">
    <location>
        <position position="125"/>
    </location>
    <ligand>
        <name>(6S)-5-formyl-5,6,7,8-tetrahydrofolate</name>
        <dbReference type="ChEBI" id="CHEBI:57457"/>
    </ligand>
</feature>
<keyword evidence="8 10" id="KW-0630">Potassium</keyword>
<dbReference type="FunFam" id="3.30.1360.120:FF:000003">
    <property type="entry name" value="tRNA modification GTPase MnmE"/>
    <property type="match status" value="1"/>
</dbReference>
<dbReference type="GO" id="GO:0046872">
    <property type="term" value="F:metal ion binding"/>
    <property type="evidence" value="ECO:0007669"/>
    <property type="project" value="UniProtKB-KW"/>
</dbReference>
<dbReference type="GO" id="GO:0002098">
    <property type="term" value="P:tRNA wobble uridine modification"/>
    <property type="evidence" value="ECO:0007669"/>
    <property type="project" value="TreeGrafter"/>
</dbReference>
<feature type="binding site" evidence="10">
    <location>
        <begin position="231"/>
        <end position="236"/>
    </location>
    <ligand>
        <name>GTP</name>
        <dbReference type="ChEBI" id="CHEBI:37565"/>
    </ligand>
</feature>
<keyword evidence="9 10" id="KW-0342">GTP-binding</keyword>